<evidence type="ECO:0000256" key="3">
    <source>
        <dbReference type="ARBA" id="ARBA00023163"/>
    </source>
</evidence>
<evidence type="ECO:0000313" key="7">
    <source>
        <dbReference type="EMBL" id="VDD09755.1"/>
    </source>
</evidence>
<accession>A0A3P6CGR9</accession>
<evidence type="ECO:0000256" key="1">
    <source>
        <dbReference type="ARBA" id="ARBA00023015"/>
    </source>
</evidence>
<dbReference type="InterPro" id="IPR036093">
    <property type="entry name" value="NAC_dom_sf"/>
</dbReference>
<keyword evidence="4" id="KW-0539">Nucleus</keyword>
<dbReference type="InterPro" id="IPR046960">
    <property type="entry name" value="PPR_At4g14850-like_plant"/>
</dbReference>
<dbReference type="GO" id="GO:0009451">
    <property type="term" value="P:RNA modification"/>
    <property type="evidence" value="ECO:0007669"/>
    <property type="project" value="InterPro"/>
</dbReference>
<dbReference type="Pfam" id="PF02365">
    <property type="entry name" value="NAM"/>
    <property type="match status" value="1"/>
</dbReference>
<dbReference type="GO" id="GO:0003723">
    <property type="term" value="F:RNA binding"/>
    <property type="evidence" value="ECO:0007669"/>
    <property type="project" value="InterPro"/>
</dbReference>
<protein>
    <recommendedName>
        <fullName evidence="6">NAC domain-containing protein</fullName>
    </recommendedName>
</protein>
<evidence type="ECO:0000256" key="2">
    <source>
        <dbReference type="ARBA" id="ARBA00023125"/>
    </source>
</evidence>
<dbReference type="GO" id="GO:0003677">
    <property type="term" value="F:DNA binding"/>
    <property type="evidence" value="ECO:0007669"/>
    <property type="project" value="UniProtKB-KW"/>
</dbReference>
<evidence type="ECO:0000259" key="6">
    <source>
        <dbReference type="Pfam" id="PF02365"/>
    </source>
</evidence>
<dbReference type="GO" id="GO:0006355">
    <property type="term" value="P:regulation of DNA-templated transcription"/>
    <property type="evidence" value="ECO:0007669"/>
    <property type="project" value="InterPro"/>
</dbReference>
<evidence type="ECO:0000256" key="4">
    <source>
        <dbReference type="ARBA" id="ARBA00023242"/>
    </source>
</evidence>
<feature type="compositionally biased region" description="Polar residues" evidence="5">
    <location>
        <begin position="138"/>
        <end position="149"/>
    </location>
</feature>
<reference evidence="7" key="1">
    <citation type="submission" date="2018-11" db="EMBL/GenBank/DDBJ databases">
        <authorList>
            <consortium name="Genoscope - CEA"/>
            <person name="William W."/>
        </authorList>
    </citation>
    <scope>NUCLEOTIDE SEQUENCE</scope>
</reference>
<feature type="region of interest" description="Disordered" evidence="5">
    <location>
        <begin position="240"/>
        <end position="264"/>
    </location>
</feature>
<name>A0A3P6CGR9_BRAOL</name>
<proteinExistence type="predicted"/>
<gene>
    <name evidence="7" type="ORF">BOLC4T25206H</name>
</gene>
<sequence>MVDIYGRAGQLDKALEIIHVSSCHEDPVLWRTLLGSCKIIHRNLELEEVAIYEETDAAQGFQCRGLLPGWSWIEIDDQVHKFVGVSSNMDLIGQLGVTQSGVYSHMVVELSAVESSICYSKPLSVKMTPQRNKRRETQQPSPQHEPNMQSSSFLAYPPGYRFVPTDAEIIYYYLKPFLPENKKSWPIIPIHHANIYESNPQQLTGMPQLVLIYLKLPSEILQKVDHALKIHLTARGIKREVEEEEDEKRKRKKKEGGVEAPKEELEQLINSHQNSDNDDSFFTGFVDTHLLHIDIESSVSNCCLKKSSDEN</sequence>
<dbReference type="SUPFAM" id="SSF101941">
    <property type="entry name" value="NAC domain"/>
    <property type="match status" value="1"/>
</dbReference>
<feature type="domain" description="NAC" evidence="6">
    <location>
        <begin position="157"/>
        <end position="205"/>
    </location>
</feature>
<dbReference type="EMBL" id="LR031873">
    <property type="protein sequence ID" value="VDD09755.1"/>
    <property type="molecule type" value="Genomic_DNA"/>
</dbReference>
<organism evidence="7">
    <name type="scientific">Brassica oleracea</name>
    <name type="common">Wild cabbage</name>
    <dbReference type="NCBI Taxonomy" id="3712"/>
    <lineage>
        <taxon>Eukaryota</taxon>
        <taxon>Viridiplantae</taxon>
        <taxon>Streptophyta</taxon>
        <taxon>Embryophyta</taxon>
        <taxon>Tracheophyta</taxon>
        <taxon>Spermatophyta</taxon>
        <taxon>Magnoliopsida</taxon>
        <taxon>eudicotyledons</taxon>
        <taxon>Gunneridae</taxon>
        <taxon>Pentapetalae</taxon>
        <taxon>rosids</taxon>
        <taxon>malvids</taxon>
        <taxon>Brassicales</taxon>
        <taxon>Brassicaceae</taxon>
        <taxon>Brassiceae</taxon>
        <taxon>Brassica</taxon>
    </lineage>
</organism>
<keyword evidence="3" id="KW-0804">Transcription</keyword>
<keyword evidence="1" id="KW-0805">Transcription regulation</keyword>
<feature type="compositionally biased region" description="Basic and acidic residues" evidence="5">
    <location>
        <begin position="255"/>
        <end position="264"/>
    </location>
</feature>
<dbReference type="AlphaFoldDB" id="A0A3P6CGR9"/>
<dbReference type="InterPro" id="IPR003441">
    <property type="entry name" value="NAC-dom"/>
</dbReference>
<feature type="region of interest" description="Disordered" evidence="5">
    <location>
        <begin position="125"/>
        <end position="149"/>
    </location>
</feature>
<dbReference type="PANTHER" id="PTHR47926">
    <property type="entry name" value="PENTATRICOPEPTIDE REPEAT-CONTAINING PROTEIN"/>
    <property type="match status" value="1"/>
</dbReference>
<evidence type="ECO:0000256" key="5">
    <source>
        <dbReference type="SAM" id="MobiDB-lite"/>
    </source>
</evidence>
<keyword evidence="2" id="KW-0238">DNA-binding</keyword>